<keyword evidence="2" id="KW-1185">Reference proteome</keyword>
<comment type="caution">
    <text evidence="1">The sequence shown here is derived from an EMBL/GenBank/DDBJ whole genome shotgun (WGS) entry which is preliminary data.</text>
</comment>
<evidence type="ECO:0000313" key="2">
    <source>
        <dbReference type="Proteomes" id="UP001139981"/>
    </source>
</evidence>
<evidence type="ECO:0000313" key="1">
    <source>
        <dbReference type="EMBL" id="KAJ2899971.1"/>
    </source>
</evidence>
<dbReference type="EMBL" id="JANBVB010000014">
    <property type="protein sequence ID" value="KAJ2899971.1"/>
    <property type="molecule type" value="Genomic_DNA"/>
</dbReference>
<name>A0ACC1M863_9FUNG</name>
<organism evidence="1 2">
    <name type="scientific">Coemansia aciculifera</name>
    <dbReference type="NCBI Taxonomy" id="417176"/>
    <lineage>
        <taxon>Eukaryota</taxon>
        <taxon>Fungi</taxon>
        <taxon>Fungi incertae sedis</taxon>
        <taxon>Zoopagomycota</taxon>
        <taxon>Kickxellomycotina</taxon>
        <taxon>Kickxellomycetes</taxon>
        <taxon>Kickxellales</taxon>
        <taxon>Kickxellaceae</taxon>
        <taxon>Coemansia</taxon>
    </lineage>
</organism>
<accession>A0ACC1M863</accession>
<proteinExistence type="predicted"/>
<dbReference type="Proteomes" id="UP001139981">
    <property type="component" value="Unassembled WGS sequence"/>
</dbReference>
<reference evidence="1" key="1">
    <citation type="submission" date="2022-07" db="EMBL/GenBank/DDBJ databases">
        <title>Phylogenomic reconstructions and comparative analyses of Kickxellomycotina fungi.</title>
        <authorList>
            <person name="Reynolds N.K."/>
            <person name="Stajich J.E."/>
            <person name="Barry K."/>
            <person name="Grigoriev I.V."/>
            <person name="Crous P."/>
            <person name="Smith M.E."/>
        </authorList>
    </citation>
    <scope>NUCLEOTIDE SEQUENCE</scope>
    <source>
        <strain evidence="1">CBS 190363</strain>
    </source>
</reference>
<gene>
    <name evidence="1" type="ORF">IWW38_000769</name>
</gene>
<sequence length="295" mass="33336">MARSILPRWYAECKFLHSDSIRLVSDSTDYFTFGRIFRTPTNPRHQDANHLRVDFCHLEFCHDYFCRYHTALCDPPHDIAGIAKRDLTVERCTIDFTLMGPVDDLIDSFVAGGYQCHDRDLVDLVMCRETESPAVAAAAFPSKASERVTRVLDPRDIVDLAQCNARSFNYSSASDTDTKTSPPPAWLVEKLGRQMRQPDNFHIYSLDHRAFVVLFVPPREKARDVALVQVIGTDPAARRQGLATEVLAHALSCLPPEVSRVYLEVLGHEEGARTMYEKLGFAVVGTCRSAEFFLH</sequence>
<protein>
    <submittedName>
        <fullName evidence="1">Uncharacterized protein</fullName>
    </submittedName>
</protein>